<dbReference type="InterPro" id="IPR032549">
    <property type="entry name" value="DUF4939"/>
</dbReference>
<keyword evidence="4" id="KW-0548">Nucleotidyltransferase</keyword>
<dbReference type="Proteomes" id="UP001529510">
    <property type="component" value="Unassembled WGS sequence"/>
</dbReference>
<dbReference type="CDD" id="cd01647">
    <property type="entry name" value="RT_LTR"/>
    <property type="match status" value="1"/>
</dbReference>
<dbReference type="CDD" id="cd09274">
    <property type="entry name" value="RNase_HI_RT_Ty3"/>
    <property type="match status" value="1"/>
</dbReference>
<proteinExistence type="inferred from homology"/>
<dbReference type="PANTHER" id="PTHR37984">
    <property type="entry name" value="PROTEIN CBG26694"/>
    <property type="match status" value="1"/>
</dbReference>
<feature type="non-terminal residue" evidence="9">
    <location>
        <position position="1"/>
    </location>
</feature>
<dbReference type="GO" id="GO:0016779">
    <property type="term" value="F:nucleotidyltransferase activity"/>
    <property type="evidence" value="ECO:0007669"/>
    <property type="project" value="UniProtKB-KW"/>
</dbReference>
<dbReference type="Gene3D" id="2.40.70.10">
    <property type="entry name" value="Acid Proteases"/>
    <property type="match status" value="1"/>
</dbReference>
<dbReference type="FunFam" id="3.30.70.270:FF:000026">
    <property type="entry name" value="Transposon Ty3-G Gag-Pol polyprotein"/>
    <property type="match status" value="1"/>
</dbReference>
<dbReference type="Pfam" id="PF00078">
    <property type="entry name" value="RVT_1"/>
    <property type="match status" value="1"/>
</dbReference>
<dbReference type="InterPro" id="IPR050951">
    <property type="entry name" value="Retrovirus_Pol_polyprotein"/>
</dbReference>
<dbReference type="GO" id="GO:0004523">
    <property type="term" value="F:RNA-DNA hybrid ribonuclease activity"/>
    <property type="evidence" value="ECO:0007669"/>
    <property type="project" value="UniProtKB-EC"/>
</dbReference>
<dbReference type="CDD" id="cd00303">
    <property type="entry name" value="retropepsin_like"/>
    <property type="match status" value="1"/>
</dbReference>
<gene>
    <name evidence="9" type="ORF">M9458_007574</name>
</gene>
<reference evidence="9 10" key="1">
    <citation type="submission" date="2024-05" db="EMBL/GenBank/DDBJ databases">
        <title>Genome sequencing and assembly of Indian major carp, Cirrhinus mrigala (Hamilton, 1822).</title>
        <authorList>
            <person name="Mohindra V."/>
            <person name="Chowdhury L.M."/>
            <person name="Lal K."/>
            <person name="Jena J.K."/>
        </authorList>
    </citation>
    <scope>NUCLEOTIDE SEQUENCE [LARGE SCALE GENOMIC DNA]</scope>
    <source>
        <strain evidence="9">CM1030</strain>
        <tissue evidence="9">Blood</tissue>
    </source>
</reference>
<dbReference type="AlphaFoldDB" id="A0ABD0RKJ6"/>
<evidence type="ECO:0000256" key="6">
    <source>
        <dbReference type="ARBA" id="ARBA00022759"/>
    </source>
</evidence>
<dbReference type="Pfam" id="PF16297">
    <property type="entry name" value="DUF4939"/>
    <property type="match status" value="1"/>
</dbReference>
<protein>
    <recommendedName>
        <fullName evidence="2">ribonuclease H</fullName>
        <ecNumber evidence="2">3.1.26.4</ecNumber>
    </recommendedName>
</protein>
<feature type="domain" description="Reverse transcriptase" evidence="8">
    <location>
        <begin position="424"/>
        <end position="603"/>
    </location>
</feature>
<keyword evidence="3" id="KW-0808">Transferase</keyword>
<dbReference type="Pfam" id="PF17919">
    <property type="entry name" value="RT_RNaseH_2"/>
    <property type="match status" value="1"/>
</dbReference>
<dbReference type="InterPro" id="IPR043128">
    <property type="entry name" value="Rev_trsase/Diguanyl_cyclase"/>
</dbReference>
<dbReference type="Pfam" id="PF08284">
    <property type="entry name" value="RVP_2"/>
    <property type="match status" value="1"/>
</dbReference>
<comment type="caution">
    <text evidence="9">The sequence shown here is derived from an EMBL/GenBank/DDBJ whole genome shotgun (WGS) entry which is preliminary data.</text>
</comment>
<dbReference type="PANTHER" id="PTHR37984:SF5">
    <property type="entry name" value="PROTEIN NYNRIN-LIKE"/>
    <property type="match status" value="1"/>
</dbReference>
<evidence type="ECO:0000259" key="8">
    <source>
        <dbReference type="PROSITE" id="PS50878"/>
    </source>
</evidence>
<dbReference type="InterPro" id="IPR021109">
    <property type="entry name" value="Peptidase_aspartic_dom_sf"/>
</dbReference>
<feature type="non-terminal residue" evidence="9">
    <location>
        <position position="811"/>
    </location>
</feature>
<dbReference type="InterPro" id="IPR000477">
    <property type="entry name" value="RT_dom"/>
</dbReference>
<dbReference type="InterPro" id="IPR043502">
    <property type="entry name" value="DNA/RNA_pol_sf"/>
</dbReference>
<evidence type="ECO:0000313" key="10">
    <source>
        <dbReference type="Proteomes" id="UP001529510"/>
    </source>
</evidence>
<evidence type="ECO:0000256" key="1">
    <source>
        <dbReference type="ARBA" id="ARBA00010879"/>
    </source>
</evidence>
<evidence type="ECO:0000256" key="5">
    <source>
        <dbReference type="ARBA" id="ARBA00022722"/>
    </source>
</evidence>
<keyword evidence="7" id="KW-0511">Multifunctional enzyme</keyword>
<evidence type="ECO:0000256" key="3">
    <source>
        <dbReference type="ARBA" id="ARBA00022679"/>
    </source>
</evidence>
<evidence type="ECO:0000313" key="9">
    <source>
        <dbReference type="EMBL" id="KAL0199034.1"/>
    </source>
</evidence>
<dbReference type="SUPFAM" id="SSF50630">
    <property type="entry name" value="Acid proteases"/>
    <property type="match status" value="1"/>
</dbReference>
<keyword evidence="6" id="KW-0255">Endonuclease</keyword>
<sequence length="811" mass="91510">PMALPAAFSDFILQYSLYFEMQPHHFRTDRAKVAFIISLLSGRALSWVRALWQSNSPLFNDLKAFTAHFKEVFSTSSDELSTSDQLFRLRQGSSSVGDYTLSFRILAASSGWNETALMSAYRQGLNTSIRQQIAIFEDTMGLETLLRKTAQIAQRLSACNFFHNPAAASPVSTTNPPTPEPMQVDTYQLSGAERQGRITQGLCLYCGSDAHLLASCPIRPPRVSVTLIDSGSSGNFISVTTLQKLALKPNRLTSPFTISTIRGEPLGKGRINHCSPVIRLRIGIYHEKEISFLVLEGSTADIILGRPWLSIHSPRIDWNCSDILQWSPTCFLTCLHHLPRPSDDLHLQSTLVESPPTTKSTFIPEEYRAFQDVFSKKAATQLPPHRPWDCTIGLLPGATLPKGRIYPLSIPEQKAMDDYIKEALQQGFIRPSTSPAASSFFFVGKKDGGLRPCIDYRCLNSQTVKFPYPLPLVPAALEELRGACIFSKLDLRSAYNLVRIRRGDEWKTAFITLAGHYEYQVMPYGLTNSPSIFQNFMNEVFREFLHRFVIIYIDDILIYSRELAEHHRHVTQVLQCLRKHQLFLKAEKCEFHQSTIQFLGYVISPAGIQMDLGKVDAVRDWPQPSTVKELQRFLGFANFYRRFIHNFSHLTAPLTTLLCGQPKTLTWTPGASEAFAALKRAFSEAPTLVLPDPSKPFTVKVDASTMGAGAVLSQYSGEPPSLHPCAFFSKKLSPAEQNNDIGNRELLAVKLALEEWKHWLEGAVHPFQIITDHWNLEYIREAKRLNLRQARWALLFSRFNFTITYRPGSKN</sequence>
<name>A0ABD0RKJ6_CIRMR</name>
<dbReference type="PROSITE" id="PS50878">
    <property type="entry name" value="RT_POL"/>
    <property type="match status" value="1"/>
</dbReference>
<dbReference type="SUPFAM" id="SSF56672">
    <property type="entry name" value="DNA/RNA polymerases"/>
    <property type="match status" value="1"/>
</dbReference>
<comment type="similarity">
    <text evidence="1">Belongs to the beta type-B retroviral polymerase family. HERV class-II K(HML-2) pol subfamily.</text>
</comment>
<dbReference type="Gene3D" id="3.10.10.10">
    <property type="entry name" value="HIV Type 1 Reverse Transcriptase, subunit A, domain 1"/>
    <property type="match status" value="1"/>
</dbReference>
<keyword evidence="6" id="KW-0378">Hydrolase</keyword>
<evidence type="ECO:0000256" key="4">
    <source>
        <dbReference type="ARBA" id="ARBA00022695"/>
    </source>
</evidence>
<organism evidence="9 10">
    <name type="scientific">Cirrhinus mrigala</name>
    <name type="common">Mrigala</name>
    <dbReference type="NCBI Taxonomy" id="683832"/>
    <lineage>
        <taxon>Eukaryota</taxon>
        <taxon>Metazoa</taxon>
        <taxon>Chordata</taxon>
        <taxon>Craniata</taxon>
        <taxon>Vertebrata</taxon>
        <taxon>Euteleostomi</taxon>
        <taxon>Actinopterygii</taxon>
        <taxon>Neopterygii</taxon>
        <taxon>Teleostei</taxon>
        <taxon>Ostariophysi</taxon>
        <taxon>Cypriniformes</taxon>
        <taxon>Cyprinidae</taxon>
        <taxon>Labeoninae</taxon>
        <taxon>Labeonini</taxon>
        <taxon>Cirrhinus</taxon>
    </lineage>
</organism>
<dbReference type="EC" id="3.1.26.4" evidence="2"/>
<accession>A0ABD0RKJ6</accession>
<keyword evidence="10" id="KW-1185">Reference proteome</keyword>
<dbReference type="Gene3D" id="3.30.70.270">
    <property type="match status" value="2"/>
</dbReference>
<keyword evidence="5" id="KW-0540">Nuclease</keyword>
<evidence type="ECO:0000256" key="7">
    <source>
        <dbReference type="ARBA" id="ARBA00023268"/>
    </source>
</evidence>
<dbReference type="InterPro" id="IPR041577">
    <property type="entry name" value="RT_RNaseH_2"/>
</dbReference>
<evidence type="ECO:0000256" key="2">
    <source>
        <dbReference type="ARBA" id="ARBA00012180"/>
    </source>
</evidence>
<dbReference type="EMBL" id="JAMKFB020000003">
    <property type="protein sequence ID" value="KAL0199034.1"/>
    <property type="molecule type" value="Genomic_DNA"/>
</dbReference>